<organism evidence="1 2">
    <name type="scientific">Silurus meridionalis</name>
    <name type="common">Southern catfish</name>
    <name type="synonym">Silurus soldatovi meridionalis</name>
    <dbReference type="NCBI Taxonomy" id="175797"/>
    <lineage>
        <taxon>Eukaryota</taxon>
        <taxon>Metazoa</taxon>
        <taxon>Chordata</taxon>
        <taxon>Craniata</taxon>
        <taxon>Vertebrata</taxon>
        <taxon>Euteleostomi</taxon>
        <taxon>Actinopterygii</taxon>
        <taxon>Neopterygii</taxon>
        <taxon>Teleostei</taxon>
        <taxon>Ostariophysi</taxon>
        <taxon>Siluriformes</taxon>
        <taxon>Siluridae</taxon>
        <taxon>Silurus</taxon>
    </lineage>
</organism>
<evidence type="ECO:0000313" key="2">
    <source>
        <dbReference type="Proteomes" id="UP000606274"/>
    </source>
</evidence>
<accession>A0A8T0BL48</accession>
<gene>
    <name evidence="1" type="ORF">HF521_016865</name>
</gene>
<name>A0A8T0BL48_SILME</name>
<keyword evidence="2" id="KW-1185">Reference proteome</keyword>
<evidence type="ECO:0000313" key="1">
    <source>
        <dbReference type="EMBL" id="KAF7707808.1"/>
    </source>
</evidence>
<reference evidence="1" key="1">
    <citation type="submission" date="2020-08" db="EMBL/GenBank/DDBJ databases">
        <title>Chromosome-level assembly of Southern catfish (Silurus meridionalis) provides insights into visual adaptation to the nocturnal and benthic lifestyles.</title>
        <authorList>
            <person name="Zhang Y."/>
            <person name="Wang D."/>
            <person name="Peng Z."/>
        </authorList>
    </citation>
    <scope>NUCLEOTIDE SEQUENCE</scope>
    <source>
        <strain evidence="1">SWU-2019-XX</strain>
        <tissue evidence="1">Muscle</tissue>
    </source>
</reference>
<sequence length="232" mass="26117">MCTVLSPDSTVKVLSNSNALLDSPPAHNRSFDVEATGDKRRPDYCNWPPDAIVQAIKTRFASVLESNNAILAAFSFLMFKLRWLRDQRKKEMVKGMLTAECHKLIPHPGPVQQAAKMPVSQTTPDSSSFNVQDFLCFEEADDTFSTVETEEMAFTSPSKIPHVEGEEFVLLRDQFCSLAYSVLDEGVTRQGVHQELTELGVKVMRKFAELDAEEKYLQKELAEVRGKLENVK</sequence>
<comment type="caution">
    <text evidence="1">The sequence shown here is derived from an EMBL/GenBank/DDBJ whole genome shotgun (WGS) entry which is preliminary data.</text>
</comment>
<dbReference type="AlphaFoldDB" id="A0A8T0BL48"/>
<dbReference type="EMBL" id="JABFDY010000004">
    <property type="protein sequence ID" value="KAF7707808.1"/>
    <property type="molecule type" value="Genomic_DNA"/>
</dbReference>
<dbReference type="Proteomes" id="UP000606274">
    <property type="component" value="Unassembled WGS sequence"/>
</dbReference>
<protein>
    <submittedName>
        <fullName evidence="1">Uncharacterized protein</fullName>
    </submittedName>
</protein>
<proteinExistence type="predicted"/>